<comment type="caution">
    <text evidence="3">The sequence shown here is derived from an EMBL/GenBank/DDBJ whole genome shotgun (WGS) entry which is preliminary data.</text>
</comment>
<dbReference type="OrthoDB" id="265772at2759"/>
<sequence>MEAKAEIPKQGDISPNELSGTHVDAAAQRAAEFDDRELGEPEVKELRGHSQASDAPPPRSLSMGSVLNAIEEKEKELKELEARENALELHLQVYSEVIGLRKELEVVKKGAERMRRQLLDIDELVAKYDPAVESDLDSVEKEAQRSKLRQFWTSACQETPNEGFEDGSSWIKLDLDDLPQRVKAAREKLREAATAAAKLYKLQEGKINTNTDERDKAKAKLRESVEEEMSKLVETRFRLKQLNDDQRHHFHRGTHVKERLMSSQKEREALRGRVYNDESRQFADVSMLEDECKELTEWVESAKRELEDNKRSYVKEQSELQEQLQMAEDNGKEARELRECFERENEELKGLKHDLQQVLIYARVRHREEFA</sequence>
<keyword evidence="4" id="KW-1185">Reference proteome</keyword>
<evidence type="ECO:0000313" key="3">
    <source>
        <dbReference type="EMBL" id="ESL11861.1"/>
    </source>
</evidence>
<evidence type="ECO:0000313" key="4">
    <source>
        <dbReference type="Proteomes" id="UP000031737"/>
    </source>
</evidence>
<organism evidence="3 4">
    <name type="scientific">Trypanosoma rangeli SC58</name>
    <dbReference type="NCBI Taxonomy" id="429131"/>
    <lineage>
        <taxon>Eukaryota</taxon>
        <taxon>Discoba</taxon>
        <taxon>Euglenozoa</taxon>
        <taxon>Kinetoplastea</taxon>
        <taxon>Metakinetoplastina</taxon>
        <taxon>Trypanosomatida</taxon>
        <taxon>Trypanosomatidae</taxon>
        <taxon>Trypanosoma</taxon>
        <taxon>Herpetosoma</taxon>
    </lineage>
</organism>
<dbReference type="AlphaFoldDB" id="A0A061JCK8"/>
<proteinExistence type="predicted"/>
<feature type="region of interest" description="Disordered" evidence="2">
    <location>
        <begin position="1"/>
        <end position="65"/>
    </location>
</feature>
<reference evidence="3 4" key="1">
    <citation type="submission" date="2013-07" db="EMBL/GenBank/DDBJ databases">
        <authorList>
            <person name="Stoco P.H."/>
            <person name="Wagner G."/>
            <person name="Gerber A."/>
            <person name="Zaha A."/>
            <person name="Thompson C."/>
            <person name="Bartholomeu D.C."/>
            <person name="Luckemeyer D.D."/>
            <person name="Bahia D."/>
            <person name="Loreto E."/>
            <person name="Prestes E.B."/>
            <person name="Lima F.M."/>
            <person name="Rodrigues-Luiz G."/>
            <person name="Vallejo G.A."/>
            <person name="Filho J.F."/>
            <person name="Monteiro K.M."/>
            <person name="Tyler K.M."/>
            <person name="de Almeida L.G."/>
            <person name="Ortiz M.F."/>
            <person name="Siervo M.A."/>
            <person name="de Moraes M.H."/>
            <person name="Cunha O.L."/>
            <person name="Mendonca-Neto R."/>
            <person name="Silva R."/>
            <person name="Teixeira S.M."/>
            <person name="Murta S.M."/>
            <person name="Sincero T.C."/>
            <person name="Mendes T.A."/>
            <person name="Urmenyi T.P."/>
            <person name="Silva V.G."/>
            <person name="da Rocha W.D."/>
            <person name="Andersson B."/>
            <person name="Romanha A.J."/>
            <person name="Steindel M."/>
            <person name="de Vasconcelos A.T."/>
            <person name="Grisard E.C."/>
        </authorList>
    </citation>
    <scope>NUCLEOTIDE SEQUENCE [LARGE SCALE GENOMIC DNA]</scope>
    <source>
        <strain evidence="3 4">SC58</strain>
    </source>
</reference>
<keyword evidence="1" id="KW-0175">Coiled coil</keyword>
<evidence type="ECO:0000256" key="1">
    <source>
        <dbReference type="SAM" id="Coils"/>
    </source>
</evidence>
<evidence type="ECO:0000256" key="2">
    <source>
        <dbReference type="SAM" id="MobiDB-lite"/>
    </source>
</evidence>
<protein>
    <submittedName>
        <fullName evidence="3">Uncharacterized protein</fullName>
    </submittedName>
</protein>
<dbReference type="EMBL" id="AUPL01000380">
    <property type="protein sequence ID" value="ESL11861.1"/>
    <property type="molecule type" value="Genomic_DNA"/>
</dbReference>
<feature type="compositionally biased region" description="Basic and acidic residues" evidence="2">
    <location>
        <begin position="31"/>
        <end position="48"/>
    </location>
</feature>
<dbReference type="VEuPathDB" id="TriTrypDB:TRSC58_00380"/>
<accession>A0A061JCK8</accession>
<gene>
    <name evidence="3" type="ORF">TRSC58_00380</name>
</gene>
<name>A0A061JCK8_TRYRA</name>
<feature type="coiled-coil region" evidence="1">
    <location>
        <begin position="285"/>
        <end position="358"/>
    </location>
</feature>
<dbReference type="Proteomes" id="UP000031737">
    <property type="component" value="Unassembled WGS sequence"/>
</dbReference>